<evidence type="ECO:0000313" key="2">
    <source>
        <dbReference type="Proteomes" id="UP000615026"/>
    </source>
</evidence>
<proteinExistence type="predicted"/>
<accession>A0A929FBI3</accession>
<comment type="caution">
    <text evidence="1">The sequence shown here is derived from an EMBL/GenBank/DDBJ whole genome shotgun (WGS) entry which is preliminary data.</text>
</comment>
<dbReference type="Proteomes" id="UP000615026">
    <property type="component" value="Unassembled WGS sequence"/>
</dbReference>
<protein>
    <submittedName>
        <fullName evidence="1">Uncharacterized protein</fullName>
    </submittedName>
</protein>
<dbReference type="EMBL" id="JADEXP010000193">
    <property type="protein sequence ID" value="MBE9068708.1"/>
    <property type="molecule type" value="Genomic_DNA"/>
</dbReference>
<reference evidence="1" key="1">
    <citation type="submission" date="2020-10" db="EMBL/GenBank/DDBJ databases">
        <authorList>
            <person name="Castelo-Branco R."/>
            <person name="Eusebio N."/>
            <person name="Adriana R."/>
            <person name="Vieira A."/>
            <person name="Brugerolle De Fraissinette N."/>
            <person name="Rezende De Castro R."/>
            <person name="Schneider M.P."/>
            <person name="Vasconcelos V."/>
            <person name="Leao P.N."/>
        </authorList>
    </citation>
    <scope>NUCLEOTIDE SEQUENCE</scope>
    <source>
        <strain evidence="1">LEGE 11479</strain>
    </source>
</reference>
<dbReference type="RefSeq" id="WP_193994643.1">
    <property type="nucleotide sequence ID" value="NZ_JADEXP010000193.1"/>
</dbReference>
<dbReference type="SUPFAM" id="SSF48239">
    <property type="entry name" value="Terpenoid cyclases/Protein prenyltransferases"/>
    <property type="match status" value="1"/>
</dbReference>
<name>A0A929FBI3_LEPEC</name>
<evidence type="ECO:0000313" key="1">
    <source>
        <dbReference type="EMBL" id="MBE9068708.1"/>
    </source>
</evidence>
<organism evidence="1 2">
    <name type="scientific">Leptolyngbya cf. ectocarpi LEGE 11479</name>
    <dbReference type="NCBI Taxonomy" id="1828722"/>
    <lineage>
        <taxon>Bacteria</taxon>
        <taxon>Bacillati</taxon>
        <taxon>Cyanobacteriota</taxon>
        <taxon>Cyanophyceae</taxon>
        <taxon>Leptolyngbyales</taxon>
        <taxon>Leptolyngbyaceae</taxon>
        <taxon>Leptolyngbya group</taxon>
        <taxon>Leptolyngbya</taxon>
    </lineage>
</organism>
<sequence length="309" mass="35253">MTHLAIKRVGRYLCKETIQPIPGERNILAVWSRPDIHHTTKPLQARLESTGVGLLALLGLDTFHSDLIPLEYLRALGRFIVYMQPDAESFYSSYVPLLGGYTEQQHLYHYPSEVMLGLVMLYEKDPSHIWIETAYTALAYLVNHRQQLNSVQADPWLLLTIAKILSLENLDKLSISKELLITHAIQICEMMLQHQVYAPRRPLYDGGFVQDGRTAPTATWLEGLLAALTFFSTDHEITTRIRTAVNRGVKFLLRAQIRDGEFVGAVPRAVGRLRARRSHAAKFNQRATEVRIDYVQHTMSAWMQYLTVA</sequence>
<gene>
    <name evidence="1" type="ORF">IQ260_18845</name>
</gene>
<keyword evidence="2" id="KW-1185">Reference proteome</keyword>
<dbReference type="AlphaFoldDB" id="A0A929FBI3"/>
<dbReference type="InterPro" id="IPR008930">
    <property type="entry name" value="Terpenoid_cyclase/PrenylTrfase"/>
</dbReference>